<keyword evidence="3" id="KW-0812">Transmembrane</keyword>
<feature type="domain" description="DUF5930" evidence="5">
    <location>
        <begin position="2"/>
        <end position="312"/>
    </location>
</feature>
<accession>A0ABX0VX77</accession>
<dbReference type="InterPro" id="IPR050570">
    <property type="entry name" value="Cell_wall_metabolism_enzyme"/>
</dbReference>
<sequence length="429" mass="47598">MAKVHHALERHFPERRLFLRSDNETRFIRLRSETQLLIWVAGTMLVAWTIIATAIIMMDSIGAGNFRAQARRDQIEYENRVNALSDERDRRVAEAAAAQDRFSSALEQISIMQSQLLASEDERRELSTGIDVIQSNLRRTLSERRELQQRVTAMSAEGYDPAAAQAGGAGDETLDLLAAALAETAAERDQIEADAQGALDRAAEAELELRLMQDQNEAIFRQIEEALKISVEPLDNMFRAAGLNPDTLINQVQRGYSGLGGPRIPVNPLDDENYNPDAERANAIMDSLERIDLYRIAAEHAPFAMPVKSGFRYSSGFGRRWGRMHEGTDMAGPIGTPIYATADGVVTFAGWSSGYGRLIKIQHDFGIETRFGHLNDIKVSVGQRVSLGDRIGDMGNSGRSTGPHLHYEIRVNGSPLNPMTYIRAGQDVF</sequence>
<dbReference type="InterPro" id="IPR016047">
    <property type="entry name" value="M23ase_b-sheet_dom"/>
</dbReference>
<keyword evidence="7" id="KW-1185">Reference proteome</keyword>
<keyword evidence="2" id="KW-0175">Coiled coil</keyword>
<evidence type="ECO:0000256" key="3">
    <source>
        <dbReference type="SAM" id="Phobius"/>
    </source>
</evidence>
<dbReference type="PANTHER" id="PTHR21666:SF289">
    <property type="entry name" value="L-ALA--D-GLU ENDOPEPTIDASE"/>
    <property type="match status" value="1"/>
</dbReference>
<protein>
    <submittedName>
        <fullName evidence="6">Peptidoglycan DD-metalloendopeptidase family protein</fullName>
    </submittedName>
</protein>
<evidence type="ECO:0000256" key="2">
    <source>
        <dbReference type="SAM" id="Coils"/>
    </source>
</evidence>
<feature type="domain" description="M23ase beta-sheet core" evidence="4">
    <location>
        <begin position="323"/>
        <end position="418"/>
    </location>
</feature>
<dbReference type="CDD" id="cd12797">
    <property type="entry name" value="M23_peptidase"/>
    <property type="match status" value="1"/>
</dbReference>
<dbReference type="InterPro" id="IPR045974">
    <property type="entry name" value="DUF5930"/>
</dbReference>
<gene>
    <name evidence="6" type="ORF">HCZ30_09635</name>
</gene>
<evidence type="ECO:0000259" key="4">
    <source>
        <dbReference type="Pfam" id="PF01551"/>
    </source>
</evidence>
<proteinExistence type="predicted"/>
<reference evidence="6 7" key="1">
    <citation type="submission" date="2020-03" db="EMBL/GenBank/DDBJ databases">
        <title>Bacterial isolates of synthetic phycosphere.</title>
        <authorList>
            <person name="Fu H."/>
            <person name="Moran M.A."/>
        </authorList>
    </citation>
    <scope>NUCLEOTIDE SEQUENCE [LARGE SCALE GENOMIC DNA]</scope>
    <source>
        <strain evidence="6 7">HF1</strain>
    </source>
</reference>
<keyword evidence="3" id="KW-0472">Membrane</keyword>
<dbReference type="Pfam" id="PF19353">
    <property type="entry name" value="DUF5930"/>
    <property type="match status" value="1"/>
</dbReference>
<feature type="transmembrane region" description="Helical" evidence="3">
    <location>
        <begin position="36"/>
        <end position="58"/>
    </location>
</feature>
<feature type="coiled-coil region" evidence="2">
    <location>
        <begin position="130"/>
        <end position="222"/>
    </location>
</feature>
<dbReference type="Gene3D" id="2.70.70.10">
    <property type="entry name" value="Glucose Permease (Domain IIA)"/>
    <property type="match status" value="1"/>
</dbReference>
<keyword evidence="3" id="KW-1133">Transmembrane helix</keyword>
<evidence type="ECO:0000259" key="5">
    <source>
        <dbReference type="Pfam" id="PF19353"/>
    </source>
</evidence>
<dbReference type="PANTHER" id="PTHR21666">
    <property type="entry name" value="PEPTIDASE-RELATED"/>
    <property type="match status" value="1"/>
</dbReference>
<evidence type="ECO:0000313" key="7">
    <source>
        <dbReference type="Proteomes" id="UP000709466"/>
    </source>
</evidence>
<dbReference type="SUPFAM" id="SSF51261">
    <property type="entry name" value="Duplicated hybrid motif"/>
    <property type="match status" value="1"/>
</dbReference>
<name>A0ABX0VX77_9RHOB</name>
<organism evidence="6 7">
    <name type="scientific">Marivivens donghaensis</name>
    <dbReference type="NCBI Taxonomy" id="1699413"/>
    <lineage>
        <taxon>Bacteria</taxon>
        <taxon>Pseudomonadati</taxon>
        <taxon>Pseudomonadota</taxon>
        <taxon>Alphaproteobacteria</taxon>
        <taxon>Rhodobacterales</taxon>
        <taxon>Paracoccaceae</taxon>
        <taxon>Marivivens group</taxon>
        <taxon>Marivivens</taxon>
    </lineage>
</organism>
<dbReference type="InterPro" id="IPR011055">
    <property type="entry name" value="Dup_hybrid_motif"/>
</dbReference>
<dbReference type="Pfam" id="PF01551">
    <property type="entry name" value="Peptidase_M23"/>
    <property type="match status" value="1"/>
</dbReference>
<evidence type="ECO:0000256" key="1">
    <source>
        <dbReference type="ARBA" id="ARBA00022729"/>
    </source>
</evidence>
<keyword evidence="1" id="KW-0732">Signal</keyword>
<dbReference type="EMBL" id="JAATOP010000005">
    <property type="protein sequence ID" value="NIY72696.1"/>
    <property type="molecule type" value="Genomic_DNA"/>
</dbReference>
<comment type="caution">
    <text evidence="6">The sequence shown here is derived from an EMBL/GenBank/DDBJ whole genome shotgun (WGS) entry which is preliminary data.</text>
</comment>
<evidence type="ECO:0000313" key="6">
    <source>
        <dbReference type="EMBL" id="NIY72696.1"/>
    </source>
</evidence>
<dbReference type="Proteomes" id="UP000709466">
    <property type="component" value="Unassembled WGS sequence"/>
</dbReference>